<evidence type="ECO:0000313" key="1">
    <source>
        <dbReference type="EMBL" id="NMD86563.1"/>
    </source>
</evidence>
<organism evidence="2 3">
    <name type="scientific">Victivallis vadensis</name>
    <dbReference type="NCBI Taxonomy" id="172901"/>
    <lineage>
        <taxon>Bacteria</taxon>
        <taxon>Pseudomonadati</taxon>
        <taxon>Lentisphaerota</taxon>
        <taxon>Lentisphaeria</taxon>
        <taxon>Victivallales</taxon>
        <taxon>Victivallaceae</taxon>
        <taxon>Victivallis</taxon>
    </lineage>
</organism>
<comment type="caution">
    <text evidence="2">The sequence shown here is derived from an EMBL/GenBank/DDBJ whole genome shotgun (WGS) entry which is preliminary data.</text>
</comment>
<evidence type="ECO:0000313" key="4">
    <source>
        <dbReference type="Proteomes" id="UP000576225"/>
    </source>
</evidence>
<accession>A0A2U1APN2</accession>
<gene>
    <name evidence="2" type="ORF">C8D82_12749</name>
    <name evidence="1" type="ORF">HF882_08220</name>
</gene>
<dbReference type="InterPro" id="IPR007922">
    <property type="entry name" value="DciA-like"/>
</dbReference>
<name>A0A2U1APN2_9BACT</name>
<dbReference type="EMBL" id="JABAEW010000012">
    <property type="protein sequence ID" value="NMD86563.1"/>
    <property type="molecule type" value="Genomic_DNA"/>
</dbReference>
<dbReference type="Proteomes" id="UP000576225">
    <property type="component" value="Unassembled WGS sequence"/>
</dbReference>
<dbReference type="EMBL" id="QEKH01000027">
    <property type="protein sequence ID" value="PVY38287.1"/>
    <property type="molecule type" value="Genomic_DNA"/>
</dbReference>
<reference evidence="2 3" key="1">
    <citation type="submission" date="2018-04" db="EMBL/GenBank/DDBJ databases">
        <title>Genomic Encyclopedia of Type Strains, Phase IV (KMG-IV): sequencing the most valuable type-strain genomes for metagenomic binning, comparative biology and taxonomic classification.</title>
        <authorList>
            <person name="Goeker M."/>
        </authorList>
    </citation>
    <scope>NUCLEOTIDE SEQUENCE [LARGE SCALE GENOMIC DNA]</scope>
    <source>
        <strain evidence="2 3">DSM 14823</strain>
    </source>
</reference>
<dbReference type="GeneID" id="78296428"/>
<dbReference type="Pfam" id="PF05258">
    <property type="entry name" value="DciA"/>
    <property type="match status" value="1"/>
</dbReference>
<dbReference type="Proteomes" id="UP000245959">
    <property type="component" value="Unassembled WGS sequence"/>
</dbReference>
<sequence>MTRSQERRKLNERYLLLKEWYGKEYAKTEMAAHTCQPTDINLIIQHECECLAAPEVGVFITLESRWREIVGEQLAVYAKPARLRDGVLSLEVRHSSLIRELAPSLDLIQKRIDELLGPGVCSSIKLIPSGSLSRGKRG</sequence>
<keyword evidence="3" id="KW-1185">Reference proteome</keyword>
<reference evidence="1 4" key="2">
    <citation type="submission" date="2020-04" db="EMBL/GenBank/DDBJ databases">
        <authorList>
            <person name="Hitch T.C.A."/>
            <person name="Wylensek D."/>
            <person name="Clavel T."/>
        </authorList>
    </citation>
    <scope>NUCLEOTIDE SEQUENCE [LARGE SCALE GENOMIC DNA]</scope>
    <source>
        <strain evidence="1 4">COR2-253-APC-1A</strain>
    </source>
</reference>
<proteinExistence type="predicted"/>
<evidence type="ECO:0000313" key="3">
    <source>
        <dbReference type="Proteomes" id="UP000245959"/>
    </source>
</evidence>
<dbReference type="RefSeq" id="WP_116885146.1">
    <property type="nucleotide sequence ID" value="NZ_CAJKCJ010000085.1"/>
</dbReference>
<dbReference type="AlphaFoldDB" id="A0A2U1APN2"/>
<protein>
    <submittedName>
        <fullName evidence="1">DUF721 domain-containing protein</fullName>
    </submittedName>
</protein>
<evidence type="ECO:0000313" key="2">
    <source>
        <dbReference type="EMBL" id="PVY38287.1"/>
    </source>
</evidence>